<dbReference type="PANTHER" id="PTHR35806:SF1">
    <property type="entry name" value="OXALOACETATE DECARBOXYLASE BETA CHAIN 2"/>
    <property type="match status" value="1"/>
</dbReference>
<comment type="caution">
    <text evidence="8">The sequence shown here is derived from an EMBL/GenBank/DDBJ whole genome shotgun (WGS) entry which is preliminary data.</text>
</comment>
<keyword evidence="4" id="KW-1278">Translocase</keyword>
<dbReference type="GO" id="GO:0016829">
    <property type="term" value="F:lyase activity"/>
    <property type="evidence" value="ECO:0007669"/>
    <property type="project" value="InterPro"/>
</dbReference>
<feature type="transmembrane region" description="Helical" evidence="7">
    <location>
        <begin position="15"/>
        <end position="33"/>
    </location>
</feature>
<dbReference type="EMBL" id="BARV01026876">
    <property type="protein sequence ID" value="GAI45378.1"/>
    <property type="molecule type" value="Genomic_DNA"/>
</dbReference>
<keyword evidence="5 7" id="KW-1133">Transmembrane helix</keyword>
<gene>
    <name evidence="8" type="ORF">S06H3_43339</name>
</gene>
<dbReference type="GO" id="GO:0006814">
    <property type="term" value="P:sodium ion transport"/>
    <property type="evidence" value="ECO:0007669"/>
    <property type="project" value="InterPro"/>
</dbReference>
<evidence type="ECO:0000256" key="2">
    <source>
        <dbReference type="ARBA" id="ARBA00022475"/>
    </source>
</evidence>
<evidence type="ECO:0000256" key="7">
    <source>
        <dbReference type="SAM" id="Phobius"/>
    </source>
</evidence>
<organism evidence="8">
    <name type="scientific">marine sediment metagenome</name>
    <dbReference type="NCBI Taxonomy" id="412755"/>
    <lineage>
        <taxon>unclassified sequences</taxon>
        <taxon>metagenomes</taxon>
        <taxon>ecological metagenomes</taxon>
    </lineage>
</organism>
<evidence type="ECO:0000256" key="3">
    <source>
        <dbReference type="ARBA" id="ARBA00022692"/>
    </source>
</evidence>
<dbReference type="Pfam" id="PF03977">
    <property type="entry name" value="OAD_beta"/>
    <property type="match status" value="1"/>
</dbReference>
<keyword evidence="3 7" id="KW-0812">Transmembrane</keyword>
<evidence type="ECO:0000256" key="6">
    <source>
        <dbReference type="ARBA" id="ARBA00023136"/>
    </source>
</evidence>
<dbReference type="GO" id="GO:0005886">
    <property type="term" value="C:plasma membrane"/>
    <property type="evidence" value="ECO:0007669"/>
    <property type="project" value="UniProtKB-SubCell"/>
</dbReference>
<evidence type="ECO:0000256" key="4">
    <source>
        <dbReference type="ARBA" id="ARBA00022967"/>
    </source>
</evidence>
<feature type="transmembrane region" description="Helical" evidence="7">
    <location>
        <begin position="108"/>
        <end position="135"/>
    </location>
</feature>
<comment type="subcellular location">
    <subcellularLocation>
        <location evidence="1">Cell membrane</location>
        <topology evidence="1">Multi-pass membrane protein</topology>
    </subcellularLocation>
</comment>
<evidence type="ECO:0008006" key="9">
    <source>
        <dbReference type="Google" id="ProtNLM"/>
    </source>
</evidence>
<protein>
    <recommendedName>
        <fullName evidence="9">Glutaconyl-CoA decarboxylase subunit beta</fullName>
    </recommendedName>
</protein>
<sequence length="136" mass="13780">FALCGVTERLTNTASTALVDILTILLTLAIGASMPAENFLRTQTLLVLVLGVVAFAAATAAGVILAKIMNLFSKEKINPMIGAAGVSAVPMSARVVQVMGQEANPRNFLLMHAMGPNVAGAIGAAIAGGVFLGMVG</sequence>
<evidence type="ECO:0000313" key="8">
    <source>
        <dbReference type="EMBL" id="GAI45378.1"/>
    </source>
</evidence>
<dbReference type="PANTHER" id="PTHR35806">
    <property type="entry name" value="OXALOACETATE DECARBOXYLASE BETA CHAIN 2"/>
    <property type="match status" value="1"/>
</dbReference>
<proteinExistence type="predicted"/>
<keyword evidence="6 7" id="KW-0472">Membrane</keyword>
<feature type="transmembrane region" description="Helical" evidence="7">
    <location>
        <begin position="45"/>
        <end position="65"/>
    </location>
</feature>
<dbReference type="AlphaFoldDB" id="X1NP36"/>
<name>X1NP36_9ZZZZ</name>
<keyword evidence="2" id="KW-1003">Cell membrane</keyword>
<accession>X1NP36</accession>
<dbReference type="InterPro" id="IPR005661">
    <property type="entry name" value="OadB_MmdB"/>
</dbReference>
<evidence type="ECO:0000256" key="1">
    <source>
        <dbReference type="ARBA" id="ARBA00004651"/>
    </source>
</evidence>
<feature type="non-terminal residue" evidence="8">
    <location>
        <position position="1"/>
    </location>
</feature>
<evidence type="ECO:0000256" key="5">
    <source>
        <dbReference type="ARBA" id="ARBA00022989"/>
    </source>
</evidence>
<feature type="transmembrane region" description="Helical" evidence="7">
    <location>
        <begin position="77"/>
        <end position="96"/>
    </location>
</feature>
<reference evidence="8" key="1">
    <citation type="journal article" date="2014" name="Front. Microbiol.">
        <title>High frequency of phylogenetically diverse reductive dehalogenase-homologous genes in deep subseafloor sedimentary metagenomes.</title>
        <authorList>
            <person name="Kawai M."/>
            <person name="Futagami T."/>
            <person name="Toyoda A."/>
            <person name="Takaki Y."/>
            <person name="Nishi S."/>
            <person name="Hori S."/>
            <person name="Arai W."/>
            <person name="Tsubouchi T."/>
            <person name="Morono Y."/>
            <person name="Uchiyama I."/>
            <person name="Ito T."/>
            <person name="Fujiyama A."/>
            <person name="Inagaki F."/>
            <person name="Takami H."/>
        </authorList>
    </citation>
    <scope>NUCLEOTIDE SEQUENCE</scope>
    <source>
        <strain evidence="8">Expedition CK06-06</strain>
    </source>
</reference>